<name>A0A8J7CF66_9BACT</name>
<organism evidence="2 3">
    <name type="scientific">Candidatus Polarisedimenticola svalbardensis</name>
    <dbReference type="NCBI Taxonomy" id="2886004"/>
    <lineage>
        <taxon>Bacteria</taxon>
        <taxon>Pseudomonadati</taxon>
        <taxon>Acidobacteriota</taxon>
        <taxon>Candidatus Polarisedimenticolia</taxon>
        <taxon>Candidatus Polarisedimenticolales</taxon>
        <taxon>Candidatus Polarisedimenticolaceae</taxon>
        <taxon>Candidatus Polarisedimenticola</taxon>
    </lineage>
</organism>
<comment type="caution">
    <text evidence="2">The sequence shown here is derived from an EMBL/GenBank/DDBJ whole genome shotgun (WGS) entry which is preliminary data.</text>
</comment>
<sequence length="245" mass="25521">MAAGTAVLSVHASDTHGDGLLADGTVFRDMQCSPMLVTTAVLSSAQGRVDALEPVSLGLLAQQFESILEGGRPDAARIGIMAGREQVEMVAAMLRIFQVPNVVLAPVLRIGKTPILSEEAMDALIGSLLPDVRVLAVRAGDLELLTGQRAESLDELRSAADILRKRGAGAVLVSGGIRKGRVLDVLDDGGEVTVLDTTRLSVSRVDGLAGAHAAAVAGHLARGLDLRQAAAAAQRYVALRLQRGR</sequence>
<dbReference type="PANTHER" id="PTHR20858:SF17">
    <property type="entry name" value="HYDROXYMETHYLPYRIMIDINE_PHOSPHOMETHYLPYRIMIDINE KINASE THI20-RELATED"/>
    <property type="match status" value="1"/>
</dbReference>
<evidence type="ECO:0000313" key="2">
    <source>
        <dbReference type="EMBL" id="MBD3869059.1"/>
    </source>
</evidence>
<dbReference type="GO" id="GO:0005829">
    <property type="term" value="C:cytosol"/>
    <property type="evidence" value="ECO:0007669"/>
    <property type="project" value="TreeGrafter"/>
</dbReference>
<dbReference type="InterPro" id="IPR013749">
    <property type="entry name" value="PM/HMP-P_kinase-1"/>
</dbReference>
<dbReference type="PANTHER" id="PTHR20858">
    <property type="entry name" value="PHOSPHOMETHYLPYRIMIDINE KINASE"/>
    <property type="match status" value="1"/>
</dbReference>
<accession>A0A8J7CF66</accession>
<dbReference type="GO" id="GO:0009228">
    <property type="term" value="P:thiamine biosynthetic process"/>
    <property type="evidence" value="ECO:0007669"/>
    <property type="project" value="TreeGrafter"/>
</dbReference>
<evidence type="ECO:0000313" key="3">
    <source>
        <dbReference type="Proteomes" id="UP000648239"/>
    </source>
</evidence>
<proteinExistence type="predicted"/>
<dbReference type="SUPFAM" id="SSF53613">
    <property type="entry name" value="Ribokinase-like"/>
    <property type="match status" value="1"/>
</dbReference>
<dbReference type="Gene3D" id="3.40.1190.20">
    <property type="match status" value="1"/>
</dbReference>
<dbReference type="AlphaFoldDB" id="A0A8J7CF66"/>
<feature type="domain" description="Pyridoxamine kinase/Phosphomethylpyrimidine kinase" evidence="1">
    <location>
        <begin position="17"/>
        <end position="241"/>
    </location>
</feature>
<dbReference type="InterPro" id="IPR029056">
    <property type="entry name" value="Ribokinase-like"/>
</dbReference>
<dbReference type="Proteomes" id="UP000648239">
    <property type="component" value="Unassembled WGS sequence"/>
</dbReference>
<dbReference type="GO" id="GO:0008972">
    <property type="term" value="F:phosphomethylpyrimidine kinase activity"/>
    <property type="evidence" value="ECO:0007669"/>
    <property type="project" value="TreeGrafter"/>
</dbReference>
<reference evidence="2 3" key="1">
    <citation type="submission" date="2020-08" db="EMBL/GenBank/DDBJ databases">
        <title>Acidobacteriota in marine sediments use diverse sulfur dissimilation pathways.</title>
        <authorList>
            <person name="Wasmund K."/>
        </authorList>
    </citation>
    <scope>NUCLEOTIDE SEQUENCE [LARGE SCALE GENOMIC DNA]</scope>
    <source>
        <strain evidence="2">MAG AM4</strain>
    </source>
</reference>
<dbReference type="GO" id="GO:0008902">
    <property type="term" value="F:hydroxymethylpyrimidine kinase activity"/>
    <property type="evidence" value="ECO:0007669"/>
    <property type="project" value="TreeGrafter"/>
</dbReference>
<keyword evidence="2" id="KW-0418">Kinase</keyword>
<gene>
    <name evidence="2" type="ORF">IFK94_13125</name>
</gene>
<dbReference type="Pfam" id="PF08543">
    <property type="entry name" value="Phos_pyr_kin"/>
    <property type="match status" value="1"/>
</dbReference>
<evidence type="ECO:0000259" key="1">
    <source>
        <dbReference type="Pfam" id="PF08543"/>
    </source>
</evidence>
<keyword evidence="2" id="KW-0808">Transferase</keyword>
<dbReference type="EMBL" id="JACXWD010000057">
    <property type="protein sequence ID" value="MBD3869059.1"/>
    <property type="molecule type" value="Genomic_DNA"/>
</dbReference>
<protein>
    <submittedName>
        <fullName evidence="2">Bifunctional hydroxymethylpyrimidine kinase/phosphomethylpyrimidine kinase</fullName>
    </submittedName>
</protein>